<dbReference type="EMBL" id="JAPFFF010000004">
    <property type="protein sequence ID" value="KAK8890970.1"/>
    <property type="molecule type" value="Genomic_DNA"/>
</dbReference>
<gene>
    <name evidence="2" type="ORF">M9Y10_028171</name>
</gene>
<protein>
    <submittedName>
        <fullName evidence="2">Uncharacterized protein</fullName>
    </submittedName>
</protein>
<keyword evidence="3" id="KW-1185">Reference proteome</keyword>
<evidence type="ECO:0000313" key="3">
    <source>
        <dbReference type="Proteomes" id="UP001470230"/>
    </source>
</evidence>
<feature type="compositionally biased region" description="Low complexity" evidence="1">
    <location>
        <begin position="496"/>
        <end position="519"/>
    </location>
</feature>
<organism evidence="2 3">
    <name type="scientific">Tritrichomonas musculus</name>
    <dbReference type="NCBI Taxonomy" id="1915356"/>
    <lineage>
        <taxon>Eukaryota</taxon>
        <taxon>Metamonada</taxon>
        <taxon>Parabasalia</taxon>
        <taxon>Tritrichomonadida</taxon>
        <taxon>Tritrichomonadidae</taxon>
        <taxon>Tritrichomonas</taxon>
    </lineage>
</organism>
<proteinExistence type="predicted"/>
<evidence type="ECO:0000313" key="2">
    <source>
        <dbReference type="EMBL" id="KAK8890970.1"/>
    </source>
</evidence>
<feature type="compositionally biased region" description="Basic and acidic residues" evidence="1">
    <location>
        <begin position="520"/>
        <end position="534"/>
    </location>
</feature>
<reference evidence="2 3" key="1">
    <citation type="submission" date="2024-04" db="EMBL/GenBank/DDBJ databases">
        <title>Tritrichomonas musculus Genome.</title>
        <authorList>
            <person name="Alves-Ferreira E."/>
            <person name="Grigg M."/>
            <person name="Lorenzi H."/>
            <person name="Galac M."/>
        </authorList>
    </citation>
    <scope>NUCLEOTIDE SEQUENCE [LARGE SCALE GENOMIC DNA]</scope>
    <source>
        <strain evidence="2 3">EAF2021</strain>
    </source>
</reference>
<feature type="region of interest" description="Disordered" evidence="1">
    <location>
        <begin position="496"/>
        <end position="553"/>
    </location>
</feature>
<feature type="region of interest" description="Disordered" evidence="1">
    <location>
        <begin position="1"/>
        <end position="39"/>
    </location>
</feature>
<accession>A0ABR2KIJ7</accession>
<evidence type="ECO:0000256" key="1">
    <source>
        <dbReference type="SAM" id="MobiDB-lite"/>
    </source>
</evidence>
<feature type="compositionally biased region" description="Low complexity" evidence="1">
    <location>
        <begin position="157"/>
        <end position="191"/>
    </location>
</feature>
<feature type="compositionally biased region" description="Acidic residues" evidence="1">
    <location>
        <begin position="234"/>
        <end position="244"/>
    </location>
</feature>
<feature type="region of interest" description="Disordered" evidence="1">
    <location>
        <begin position="157"/>
        <end position="273"/>
    </location>
</feature>
<sequence length="657" mass="74649">MEENVLNNANQLAQETQPDVSQPNQIDTSNQMNETSLPSNLSKENITATQDIAANPQSVNEAFPLQFDNNQHIKAHSSISSSYVNVDSNIMKTIQQPKGNRSRLRNSGSSNTSMFYQNQIINNNSNINIRSTRLNSNMANLNNLNIIPSISTNNTNSTPNSSVYPSSTNSNNTTNVNSLPPSSPSPSTISTNKKDKIKKDKKLKEKKIKDKKEKTKTKKFHKINKIKSKMNSDSDNDNDNDNDDREWSRPSRHNSSTGSERSVRRNTDQIHQQVSGNPLDIWVMSMPFFNPIPTESEINEICGDIEKEMIFHSSESKSTSLFPKSINSNGVIGENQESENNKKFKHWSTWMKDVVYNTANASLHNSSKGQKSIPIESDQILSRNSSNNNLTNLNNNTDASNRDVNFIRNMPTSHPGILFPPGPTPEMSDISTFWDNSAHEFPTTDLQMQNYSIMHSLLSAFVTAEPDKKHDDYMKQMMVEYKSPFSFDNKVGVPPNEINHQNLINTNNDNNRIYNNTDQNTKDINDSNDNKSEKIGPNNNDDELDISDSTDYNYLPTHVPAPQLEFNDYLSHSFEERLEFELQSAGIHRPSHQLQATNSLAQEIEKYREELSKIQPQINEIKEEIITNYPIYKEDESRRLSELRAFNDLLPKKGHKK</sequence>
<feature type="compositionally biased region" description="Basic residues" evidence="1">
    <location>
        <begin position="214"/>
        <end position="228"/>
    </location>
</feature>
<comment type="caution">
    <text evidence="2">The sequence shown here is derived from an EMBL/GenBank/DDBJ whole genome shotgun (WGS) entry which is preliminary data.</text>
</comment>
<dbReference type="Proteomes" id="UP001470230">
    <property type="component" value="Unassembled WGS sequence"/>
</dbReference>
<name>A0ABR2KIJ7_9EUKA</name>